<dbReference type="InterPro" id="IPR029062">
    <property type="entry name" value="Class_I_gatase-like"/>
</dbReference>
<sequence>MEPVATLTYADAMASGKQFDVLWVPAGAVDASTIPKEEIAFIAQQAPKAKYVMSVCGGAVQLAFAGVLAGKRATTNKAFYRQIVEATPKDIQWVPKARWVVDGNVWTSSGVAAGSDMALAFVEHLAGREVARFIRGGIEIPEVTEQDDPFATFHGLV</sequence>
<evidence type="ECO:0000313" key="3">
    <source>
        <dbReference type="EMBL" id="KAJ7076491.1"/>
    </source>
</evidence>
<dbReference type="Gene3D" id="3.40.50.880">
    <property type="match status" value="1"/>
</dbReference>
<feature type="domain" description="DJ-1/PfpI" evidence="1">
    <location>
        <begin position="8"/>
        <end position="123"/>
    </location>
</feature>
<dbReference type="PANTHER" id="PTHR43130">
    <property type="entry name" value="ARAC-FAMILY TRANSCRIPTIONAL REGULATOR"/>
    <property type="match status" value="1"/>
</dbReference>
<evidence type="ECO:0000259" key="1">
    <source>
        <dbReference type="Pfam" id="PF01965"/>
    </source>
</evidence>
<evidence type="ECO:0000313" key="2">
    <source>
        <dbReference type="EMBL" id="KAJ7076482.1"/>
    </source>
</evidence>
<evidence type="ECO:0000313" key="5">
    <source>
        <dbReference type="Proteomes" id="UP001222325"/>
    </source>
</evidence>
<evidence type="ECO:0000313" key="4">
    <source>
        <dbReference type="EMBL" id="KAJ7076494.1"/>
    </source>
</evidence>
<dbReference type="InterPro" id="IPR052158">
    <property type="entry name" value="INH-QAR"/>
</dbReference>
<dbReference type="PANTHER" id="PTHR43130:SF15">
    <property type="entry name" value="THIJ_PFPI FAMILY PROTEIN (AFU_ORTHOLOGUE AFUA_5G14240)"/>
    <property type="match status" value="1"/>
</dbReference>
<comment type="caution">
    <text evidence="4">The sequence shown here is derived from an EMBL/GenBank/DDBJ whole genome shotgun (WGS) entry which is preliminary data.</text>
</comment>
<dbReference type="EMBL" id="JARJCN010000081">
    <property type="protein sequence ID" value="KAJ7076482.1"/>
    <property type="molecule type" value="Genomic_DNA"/>
</dbReference>
<dbReference type="Proteomes" id="UP001222325">
    <property type="component" value="Unassembled WGS sequence"/>
</dbReference>
<name>A0AAD6XG13_9AGAR</name>
<gene>
    <name evidence="2" type="ORF">B0H15DRAFT_1005904</name>
    <name evidence="3" type="ORF">B0H15DRAFT_1005920</name>
    <name evidence="4" type="ORF">B0H15DRAFT_1005929</name>
</gene>
<proteinExistence type="predicted"/>
<dbReference type="Pfam" id="PF01965">
    <property type="entry name" value="DJ-1_PfpI"/>
    <property type="match status" value="1"/>
</dbReference>
<organism evidence="4 5">
    <name type="scientific">Mycena belliarum</name>
    <dbReference type="NCBI Taxonomy" id="1033014"/>
    <lineage>
        <taxon>Eukaryota</taxon>
        <taxon>Fungi</taxon>
        <taxon>Dikarya</taxon>
        <taxon>Basidiomycota</taxon>
        <taxon>Agaricomycotina</taxon>
        <taxon>Agaricomycetes</taxon>
        <taxon>Agaricomycetidae</taxon>
        <taxon>Agaricales</taxon>
        <taxon>Marasmiineae</taxon>
        <taxon>Mycenaceae</taxon>
        <taxon>Mycena</taxon>
    </lineage>
</organism>
<dbReference type="EMBL" id="JARJCN010000081">
    <property type="protein sequence ID" value="KAJ7076491.1"/>
    <property type="molecule type" value="Genomic_DNA"/>
</dbReference>
<keyword evidence="4" id="KW-0315">Glutamine amidotransferase</keyword>
<protein>
    <submittedName>
        <fullName evidence="4">Class I glutamine amidotransferase-like protein</fullName>
    </submittedName>
</protein>
<dbReference type="InterPro" id="IPR002818">
    <property type="entry name" value="DJ-1/PfpI"/>
</dbReference>
<dbReference type="EMBL" id="JARJCN010000081">
    <property type="protein sequence ID" value="KAJ7076494.1"/>
    <property type="molecule type" value="Genomic_DNA"/>
</dbReference>
<reference evidence="4" key="1">
    <citation type="submission" date="2023-03" db="EMBL/GenBank/DDBJ databases">
        <title>Massive genome expansion in bonnet fungi (Mycena s.s.) driven by repeated elements and novel gene families across ecological guilds.</title>
        <authorList>
            <consortium name="Lawrence Berkeley National Laboratory"/>
            <person name="Harder C.B."/>
            <person name="Miyauchi S."/>
            <person name="Viragh M."/>
            <person name="Kuo A."/>
            <person name="Thoen E."/>
            <person name="Andreopoulos B."/>
            <person name="Lu D."/>
            <person name="Skrede I."/>
            <person name="Drula E."/>
            <person name="Henrissat B."/>
            <person name="Morin E."/>
            <person name="Kohler A."/>
            <person name="Barry K."/>
            <person name="LaButti K."/>
            <person name="Morin E."/>
            <person name="Salamov A."/>
            <person name="Lipzen A."/>
            <person name="Mereny Z."/>
            <person name="Hegedus B."/>
            <person name="Baldrian P."/>
            <person name="Stursova M."/>
            <person name="Weitz H."/>
            <person name="Taylor A."/>
            <person name="Grigoriev I.V."/>
            <person name="Nagy L.G."/>
            <person name="Martin F."/>
            <person name="Kauserud H."/>
        </authorList>
    </citation>
    <scope>NUCLEOTIDE SEQUENCE</scope>
    <source>
        <strain evidence="4">CBHHK173m</strain>
    </source>
</reference>
<accession>A0AAD6XG13</accession>
<dbReference type="SUPFAM" id="SSF52317">
    <property type="entry name" value="Class I glutamine amidotransferase-like"/>
    <property type="match status" value="1"/>
</dbReference>
<dbReference type="AlphaFoldDB" id="A0AAD6XG13"/>
<keyword evidence="5" id="KW-1185">Reference proteome</keyword>